<dbReference type="GeneID" id="30148156"/>
<dbReference type="InterPro" id="IPR023214">
    <property type="entry name" value="HAD_sf"/>
</dbReference>
<accession>A0A1E3QV69</accession>
<dbReference type="SFLD" id="SFLDG01129">
    <property type="entry name" value="C1.5:_HAD__Beta-PGM__Phosphata"/>
    <property type="match status" value="1"/>
</dbReference>
<proteinExistence type="predicted"/>
<dbReference type="Gene3D" id="3.40.50.1000">
    <property type="entry name" value="HAD superfamily/HAD-like"/>
    <property type="match status" value="1"/>
</dbReference>
<dbReference type="STRING" id="984486.A0A1E3QV69"/>
<dbReference type="AlphaFoldDB" id="A0A1E3QV69"/>
<dbReference type="PANTHER" id="PTHR18901:SF38">
    <property type="entry name" value="PSEUDOURIDINE-5'-PHOSPHATASE"/>
    <property type="match status" value="1"/>
</dbReference>
<dbReference type="EMBL" id="KV454427">
    <property type="protein sequence ID" value="ODQ81556.1"/>
    <property type="molecule type" value="Genomic_DNA"/>
</dbReference>
<organism evidence="1 2">
    <name type="scientific">Babjeviella inositovora NRRL Y-12698</name>
    <dbReference type="NCBI Taxonomy" id="984486"/>
    <lineage>
        <taxon>Eukaryota</taxon>
        <taxon>Fungi</taxon>
        <taxon>Dikarya</taxon>
        <taxon>Ascomycota</taxon>
        <taxon>Saccharomycotina</taxon>
        <taxon>Pichiomycetes</taxon>
        <taxon>Serinales incertae sedis</taxon>
        <taxon>Babjeviella</taxon>
    </lineage>
</organism>
<keyword evidence="2" id="KW-1185">Reference proteome</keyword>
<evidence type="ECO:0000313" key="1">
    <source>
        <dbReference type="EMBL" id="ODQ81556.1"/>
    </source>
</evidence>
<evidence type="ECO:0000313" key="2">
    <source>
        <dbReference type="Proteomes" id="UP000094336"/>
    </source>
</evidence>
<dbReference type="RefSeq" id="XP_018986884.1">
    <property type="nucleotide sequence ID" value="XM_019130303.1"/>
</dbReference>
<dbReference type="NCBIfam" id="TIGR01509">
    <property type="entry name" value="HAD-SF-IA-v3"/>
    <property type="match status" value="1"/>
</dbReference>
<dbReference type="OrthoDB" id="40579at2759"/>
<dbReference type="PANTHER" id="PTHR18901">
    <property type="entry name" value="2-DEOXYGLUCOSE-6-PHOSPHATE PHOSPHATASE 2"/>
    <property type="match status" value="1"/>
</dbReference>
<dbReference type="InterPro" id="IPR006439">
    <property type="entry name" value="HAD-SF_hydro_IA"/>
</dbReference>
<dbReference type="InterPro" id="IPR036412">
    <property type="entry name" value="HAD-like_sf"/>
</dbReference>
<dbReference type="InterPro" id="IPR023198">
    <property type="entry name" value="PGP-like_dom2"/>
</dbReference>
<protein>
    <submittedName>
        <fullName evidence="1">Uncharacterized protein</fullName>
    </submittedName>
</protein>
<reference evidence="2" key="1">
    <citation type="submission" date="2016-05" db="EMBL/GenBank/DDBJ databases">
        <title>Comparative genomics of biotechnologically important yeasts.</title>
        <authorList>
            <consortium name="DOE Joint Genome Institute"/>
            <person name="Riley R."/>
            <person name="Haridas S."/>
            <person name="Wolfe K.H."/>
            <person name="Lopes M.R."/>
            <person name="Hittinger C.T."/>
            <person name="Goker M."/>
            <person name="Salamov A."/>
            <person name="Wisecaver J."/>
            <person name="Long T.M."/>
            <person name="Aerts A.L."/>
            <person name="Barry K."/>
            <person name="Choi C."/>
            <person name="Clum A."/>
            <person name="Coughlan A.Y."/>
            <person name="Deshpande S."/>
            <person name="Douglass A.P."/>
            <person name="Hanson S.J."/>
            <person name="Klenk H.-P."/>
            <person name="Labutti K."/>
            <person name="Lapidus A."/>
            <person name="Lindquist E."/>
            <person name="Lipzen A."/>
            <person name="Meier-Kolthoff J.P."/>
            <person name="Ohm R.A."/>
            <person name="Otillar R.P."/>
            <person name="Pangilinan J."/>
            <person name="Peng Y."/>
            <person name="Rokas A."/>
            <person name="Rosa C.A."/>
            <person name="Scheuner C."/>
            <person name="Sibirny A.A."/>
            <person name="Slot J.C."/>
            <person name="Stielow J.B."/>
            <person name="Sun H."/>
            <person name="Kurtzman C.P."/>
            <person name="Blackwell M."/>
            <person name="Grigoriev I.V."/>
            <person name="Jeffries T.W."/>
        </authorList>
    </citation>
    <scope>NUCLEOTIDE SEQUENCE [LARGE SCALE GENOMIC DNA]</scope>
    <source>
        <strain evidence="2">NRRL Y-12698</strain>
    </source>
</reference>
<dbReference type="Gene3D" id="1.10.150.240">
    <property type="entry name" value="Putative phosphatase, domain 2"/>
    <property type="match status" value="1"/>
</dbReference>
<dbReference type="Proteomes" id="UP000094336">
    <property type="component" value="Unassembled WGS sequence"/>
</dbReference>
<dbReference type="GO" id="GO:0016791">
    <property type="term" value="F:phosphatase activity"/>
    <property type="evidence" value="ECO:0007669"/>
    <property type="project" value="TreeGrafter"/>
</dbReference>
<dbReference type="SFLD" id="SFLDS00003">
    <property type="entry name" value="Haloacid_Dehalogenase"/>
    <property type="match status" value="1"/>
</dbReference>
<gene>
    <name evidence="1" type="ORF">BABINDRAFT_165098</name>
</gene>
<dbReference type="FunFam" id="1.10.150.240:FF:000001">
    <property type="entry name" value="Haloacid dehalogenase-like hydrolase domain"/>
    <property type="match status" value="1"/>
</dbReference>
<dbReference type="SUPFAM" id="SSF56784">
    <property type="entry name" value="HAD-like"/>
    <property type="match status" value="1"/>
</dbReference>
<dbReference type="Pfam" id="PF00702">
    <property type="entry name" value="Hydrolase"/>
    <property type="match status" value="1"/>
</dbReference>
<sequence length="306" mass="33856">MFPTRMRRNIKACLFDMDGLLIDSEDKYTVAANIVLKTYNKGPMTWDIKIRLQGLPGPAANKIMLEAYGLPLTSEEFMAKSTIAQEQLWPTCKYMPGAIELLNYCQAKGIPFALASGSNTLNYERKTGHLQDGFSLFKHHRILGDDPRLVGRGKPKPDCWLLALASLNEEQAKQGKPEIKPEECLVFEDGIPGVEAGIAAGCYVIWVPDHRALGILNGKEKDIIGDRGEILSSLADFDVSKFGFYRRSDYAKPCCAVRTRSEGASIPDSGAWYLSIPRALPGMVTPWFASPRCSKPTNARIPSRNA</sequence>
<name>A0A1E3QV69_9ASCO</name>